<evidence type="ECO:0000313" key="2">
    <source>
        <dbReference type="Proteomes" id="UP000323876"/>
    </source>
</evidence>
<reference evidence="1 2" key="1">
    <citation type="submission" date="2019-09" db="EMBL/GenBank/DDBJ databases">
        <authorList>
            <person name="Wang X."/>
        </authorList>
    </citation>
    <scope>NUCLEOTIDE SEQUENCE [LARGE SCALE GENOMIC DNA]</scope>
    <source>
        <strain evidence="1 2">CICC 11023</strain>
    </source>
</reference>
<sequence>MEVISALVENDLACQLNLLFEQWQRGHGRLLTNREVADLATAEGYPMSASYVSQLRTGARGNPSRTILSGLAHVFHACSDPLRAPSGATTAVGDDQLIGKVADLRLRRLLYSADGLSMAAYDILIAFTDKLRRAECLLVDTPETLAALLQILARTKSGAGRPPLRARRRAAP</sequence>
<organism evidence="1 2">
    <name type="scientific">Nocardia colli</name>
    <dbReference type="NCBI Taxonomy" id="2545717"/>
    <lineage>
        <taxon>Bacteria</taxon>
        <taxon>Bacillati</taxon>
        <taxon>Actinomycetota</taxon>
        <taxon>Actinomycetes</taxon>
        <taxon>Mycobacteriales</taxon>
        <taxon>Nocardiaceae</taxon>
        <taxon>Nocardia</taxon>
    </lineage>
</organism>
<dbReference type="GO" id="GO:0003677">
    <property type="term" value="F:DNA binding"/>
    <property type="evidence" value="ECO:0007669"/>
    <property type="project" value="InterPro"/>
</dbReference>
<protein>
    <recommendedName>
        <fullName evidence="3">XRE family transcriptional regulator</fullName>
    </recommendedName>
</protein>
<evidence type="ECO:0000313" key="1">
    <source>
        <dbReference type="EMBL" id="KAA8886214.1"/>
    </source>
</evidence>
<dbReference type="OrthoDB" id="4547136at2"/>
<dbReference type="Gene3D" id="1.10.260.40">
    <property type="entry name" value="lambda repressor-like DNA-binding domains"/>
    <property type="match status" value="1"/>
</dbReference>
<proteinExistence type="predicted"/>
<keyword evidence="2" id="KW-1185">Reference proteome</keyword>
<dbReference type="InterPro" id="IPR010982">
    <property type="entry name" value="Lambda_DNA-bd_dom_sf"/>
</dbReference>
<dbReference type="Proteomes" id="UP000323876">
    <property type="component" value="Unassembled WGS sequence"/>
</dbReference>
<accession>A0A5N0EDC0</accession>
<gene>
    <name evidence="1" type="ORF">F3087_26870</name>
</gene>
<evidence type="ECO:0008006" key="3">
    <source>
        <dbReference type="Google" id="ProtNLM"/>
    </source>
</evidence>
<name>A0A5N0EDC0_9NOCA</name>
<dbReference type="EMBL" id="VXLC01000014">
    <property type="protein sequence ID" value="KAA8886214.1"/>
    <property type="molecule type" value="Genomic_DNA"/>
</dbReference>
<dbReference type="AlphaFoldDB" id="A0A5N0EDC0"/>
<dbReference type="RefSeq" id="WP_150404785.1">
    <property type="nucleotide sequence ID" value="NZ_VXLC01000014.1"/>
</dbReference>
<comment type="caution">
    <text evidence="1">The sequence shown here is derived from an EMBL/GenBank/DDBJ whole genome shotgun (WGS) entry which is preliminary data.</text>
</comment>